<dbReference type="Gene3D" id="3.30.565.10">
    <property type="entry name" value="Histidine kinase-like ATPase, C-terminal domain"/>
    <property type="match status" value="1"/>
</dbReference>
<dbReference type="Gene3D" id="1.10.287.130">
    <property type="match status" value="1"/>
</dbReference>
<keyword evidence="6" id="KW-0812">Transmembrane</keyword>
<dbReference type="EMBL" id="BAAAEO010000001">
    <property type="protein sequence ID" value="GAA0541041.1"/>
    <property type="molecule type" value="Genomic_DNA"/>
</dbReference>
<accession>A0ABN1DEH2</accession>
<evidence type="ECO:0000256" key="5">
    <source>
        <dbReference type="ARBA" id="ARBA00022679"/>
    </source>
</evidence>
<dbReference type="InterPro" id="IPR036890">
    <property type="entry name" value="HATPase_C_sf"/>
</dbReference>
<protein>
    <recommendedName>
        <fullName evidence="3">histidine kinase</fullName>
        <ecNumber evidence="3">2.7.13.3</ecNumber>
    </recommendedName>
</protein>
<keyword evidence="8" id="KW-0418">Kinase</keyword>
<comment type="caution">
    <text evidence="14">The sequence shown here is derived from an EMBL/GenBank/DDBJ whole genome shotgun (WGS) entry which is preliminary data.</text>
</comment>
<organism evidence="14 15">
    <name type="scientific">Rheinheimera aquimaris</name>
    <dbReference type="NCBI Taxonomy" id="412437"/>
    <lineage>
        <taxon>Bacteria</taxon>
        <taxon>Pseudomonadati</taxon>
        <taxon>Pseudomonadota</taxon>
        <taxon>Gammaproteobacteria</taxon>
        <taxon>Chromatiales</taxon>
        <taxon>Chromatiaceae</taxon>
        <taxon>Rheinheimera</taxon>
    </lineage>
</organism>
<keyword evidence="7" id="KW-0547">Nucleotide-binding</keyword>
<dbReference type="InterPro" id="IPR036097">
    <property type="entry name" value="HisK_dim/P_sf"/>
</dbReference>
<evidence type="ECO:0000256" key="1">
    <source>
        <dbReference type="ARBA" id="ARBA00000085"/>
    </source>
</evidence>
<keyword evidence="4" id="KW-0597">Phosphoprotein</keyword>
<dbReference type="PANTHER" id="PTHR45436">
    <property type="entry name" value="SENSOR HISTIDINE KINASE YKOH"/>
    <property type="match status" value="1"/>
</dbReference>
<evidence type="ECO:0000256" key="6">
    <source>
        <dbReference type="ARBA" id="ARBA00022692"/>
    </source>
</evidence>
<evidence type="ECO:0000256" key="3">
    <source>
        <dbReference type="ARBA" id="ARBA00012438"/>
    </source>
</evidence>
<dbReference type="InterPro" id="IPR004358">
    <property type="entry name" value="Sig_transdc_His_kin-like_C"/>
</dbReference>
<dbReference type="InterPro" id="IPR003661">
    <property type="entry name" value="HisK_dim/P_dom"/>
</dbReference>
<name>A0ABN1DEH2_9GAMM</name>
<dbReference type="Pfam" id="PF02518">
    <property type="entry name" value="HATPase_c"/>
    <property type="match status" value="1"/>
</dbReference>
<dbReference type="GO" id="GO:0005524">
    <property type="term" value="F:ATP binding"/>
    <property type="evidence" value="ECO:0007669"/>
    <property type="project" value="UniProtKB-KW"/>
</dbReference>
<keyword evidence="15" id="KW-1185">Reference proteome</keyword>
<dbReference type="InterPro" id="IPR050428">
    <property type="entry name" value="TCS_sensor_his_kinase"/>
</dbReference>
<proteinExistence type="predicted"/>
<comment type="catalytic activity">
    <reaction evidence="1">
        <text>ATP + protein L-histidine = ADP + protein N-phospho-L-histidine.</text>
        <dbReference type="EC" id="2.7.13.3"/>
    </reaction>
</comment>
<dbReference type="SMART" id="SM00388">
    <property type="entry name" value="HisKA"/>
    <property type="match status" value="1"/>
</dbReference>
<dbReference type="CDD" id="cd00082">
    <property type="entry name" value="HisKA"/>
    <property type="match status" value="1"/>
</dbReference>
<evidence type="ECO:0000256" key="9">
    <source>
        <dbReference type="ARBA" id="ARBA00022840"/>
    </source>
</evidence>
<keyword evidence="9 14" id="KW-0067">ATP-binding</keyword>
<evidence type="ECO:0000256" key="12">
    <source>
        <dbReference type="ARBA" id="ARBA00023136"/>
    </source>
</evidence>
<comment type="subcellular location">
    <subcellularLocation>
        <location evidence="2">Membrane</location>
        <topology evidence="2">Multi-pass membrane protein</topology>
    </subcellularLocation>
</comment>
<dbReference type="Proteomes" id="UP001501169">
    <property type="component" value="Unassembled WGS sequence"/>
</dbReference>
<evidence type="ECO:0000256" key="10">
    <source>
        <dbReference type="ARBA" id="ARBA00022989"/>
    </source>
</evidence>
<dbReference type="SUPFAM" id="SSF47384">
    <property type="entry name" value="Homodimeric domain of signal transducing histidine kinase"/>
    <property type="match status" value="1"/>
</dbReference>
<dbReference type="PANTHER" id="PTHR45436:SF14">
    <property type="entry name" value="SENSOR PROTEIN QSEC"/>
    <property type="match status" value="1"/>
</dbReference>
<evidence type="ECO:0000256" key="7">
    <source>
        <dbReference type="ARBA" id="ARBA00022741"/>
    </source>
</evidence>
<evidence type="ECO:0000256" key="8">
    <source>
        <dbReference type="ARBA" id="ARBA00022777"/>
    </source>
</evidence>
<dbReference type="InterPro" id="IPR003594">
    <property type="entry name" value="HATPase_dom"/>
</dbReference>
<feature type="domain" description="Histidine kinase" evidence="13">
    <location>
        <begin position="216"/>
        <end position="434"/>
    </location>
</feature>
<evidence type="ECO:0000256" key="4">
    <source>
        <dbReference type="ARBA" id="ARBA00022553"/>
    </source>
</evidence>
<dbReference type="EC" id="2.7.13.3" evidence="3"/>
<dbReference type="RefSeq" id="WP_226765555.1">
    <property type="nucleotide sequence ID" value="NZ_BAAAEO010000001.1"/>
</dbReference>
<keyword evidence="10" id="KW-1133">Transmembrane helix</keyword>
<reference evidence="14 15" key="1">
    <citation type="journal article" date="2019" name="Int. J. Syst. Evol. Microbiol.">
        <title>The Global Catalogue of Microorganisms (GCM) 10K type strain sequencing project: providing services to taxonomists for standard genome sequencing and annotation.</title>
        <authorList>
            <consortium name="The Broad Institute Genomics Platform"/>
            <consortium name="The Broad Institute Genome Sequencing Center for Infectious Disease"/>
            <person name="Wu L."/>
            <person name="Ma J."/>
        </authorList>
    </citation>
    <scope>NUCLEOTIDE SEQUENCE [LARGE SCALE GENOMIC DNA]</scope>
    <source>
        <strain evidence="14 15">JCM 14331</strain>
    </source>
</reference>
<evidence type="ECO:0000313" key="15">
    <source>
        <dbReference type="Proteomes" id="UP001501169"/>
    </source>
</evidence>
<sequence>MTSVRRYLISVLIAILVLTSFLAALQSYRLSADRARELFDQDLQLVAAAIMQQYQVDSVSFEQSMAVQLMQGQQMLYRSEQAPAQAVGAPDGFSEQNFSGKRWRVFVQNSSNDWHIMVAQPLQQRLQLADEVVTASIYPVVLSLPLQALLIWLVVSRALRPLNTFSKELTSRKANELTPVTLEQVPQELAPVLLSTNHLFERLSAAFAREKRFASDVAHELRTPLSVLEITLHNALTRWQQQGMSQTDESMQALRDGVDRMRQLIEQIMLLNRTNPDNFQAKMQPLDLAALCREVVADCYLQLERKQQNISIEGEEHLQISADAFALRLVISNLLGNAIKYTPDGGQIKLTLSRGDKTAILDVSDSGPGIDPDEYEQVFNRFYRIGGDRHQAGVPGSGLGLAIVKDIVLLHSGTINLAKSQFDSGLNVRVELPL</sequence>
<dbReference type="InterPro" id="IPR005467">
    <property type="entry name" value="His_kinase_dom"/>
</dbReference>
<dbReference type="PROSITE" id="PS50109">
    <property type="entry name" value="HIS_KIN"/>
    <property type="match status" value="1"/>
</dbReference>
<evidence type="ECO:0000259" key="13">
    <source>
        <dbReference type="PROSITE" id="PS50109"/>
    </source>
</evidence>
<dbReference type="Pfam" id="PF00512">
    <property type="entry name" value="HisKA"/>
    <property type="match status" value="1"/>
</dbReference>
<keyword evidence="11" id="KW-0902">Two-component regulatory system</keyword>
<dbReference type="CDD" id="cd00075">
    <property type="entry name" value="HATPase"/>
    <property type="match status" value="1"/>
</dbReference>
<dbReference type="PRINTS" id="PR00344">
    <property type="entry name" value="BCTRLSENSOR"/>
</dbReference>
<evidence type="ECO:0000256" key="2">
    <source>
        <dbReference type="ARBA" id="ARBA00004141"/>
    </source>
</evidence>
<evidence type="ECO:0000256" key="11">
    <source>
        <dbReference type="ARBA" id="ARBA00023012"/>
    </source>
</evidence>
<keyword evidence="5" id="KW-0808">Transferase</keyword>
<evidence type="ECO:0000313" key="14">
    <source>
        <dbReference type="EMBL" id="GAA0541041.1"/>
    </source>
</evidence>
<keyword evidence="12" id="KW-0472">Membrane</keyword>
<dbReference type="SMART" id="SM00387">
    <property type="entry name" value="HATPase_c"/>
    <property type="match status" value="1"/>
</dbReference>
<gene>
    <name evidence="14" type="ORF">GCM10009098_05780</name>
</gene>
<dbReference type="SUPFAM" id="SSF55874">
    <property type="entry name" value="ATPase domain of HSP90 chaperone/DNA topoisomerase II/histidine kinase"/>
    <property type="match status" value="1"/>
</dbReference>